<accession>A0A6P8GDA7</accession>
<feature type="chain" id="PRO_5035234016" evidence="7">
    <location>
        <begin position="20"/>
        <end position="385"/>
    </location>
</feature>
<name>A0A6P8GDA7_CLUHA</name>
<feature type="domain" description="Ig-like" evidence="8">
    <location>
        <begin position="105"/>
        <end position="189"/>
    </location>
</feature>
<dbReference type="InterPro" id="IPR013783">
    <property type="entry name" value="Ig-like_fold"/>
</dbReference>
<keyword evidence="3 6" id="KW-0472">Membrane</keyword>
<evidence type="ECO:0000259" key="8">
    <source>
        <dbReference type="PROSITE" id="PS50835"/>
    </source>
</evidence>
<dbReference type="KEGG" id="char:116222808"/>
<evidence type="ECO:0000256" key="1">
    <source>
        <dbReference type="ARBA" id="ARBA00004370"/>
    </source>
</evidence>
<comment type="subcellular location">
    <subcellularLocation>
        <location evidence="1">Membrane</location>
    </subcellularLocation>
</comment>
<evidence type="ECO:0000313" key="10">
    <source>
        <dbReference type="RefSeq" id="XP_031433472.2"/>
    </source>
</evidence>
<evidence type="ECO:0000256" key="6">
    <source>
        <dbReference type="SAM" id="Phobius"/>
    </source>
</evidence>
<evidence type="ECO:0000256" key="5">
    <source>
        <dbReference type="SAM" id="MobiDB-lite"/>
    </source>
</evidence>
<dbReference type="RefSeq" id="XP_031433472.2">
    <property type="nucleotide sequence ID" value="XM_031577612.2"/>
</dbReference>
<dbReference type="InterPro" id="IPR015631">
    <property type="entry name" value="CD2/SLAM_rcpt"/>
</dbReference>
<dbReference type="Proteomes" id="UP000515152">
    <property type="component" value="Chromosome 2"/>
</dbReference>
<dbReference type="PROSITE" id="PS50835">
    <property type="entry name" value="IG_LIKE"/>
    <property type="match status" value="1"/>
</dbReference>
<dbReference type="PANTHER" id="PTHR12080">
    <property type="entry name" value="SIGNALING LYMPHOCYTIC ACTIVATION MOLECULE"/>
    <property type="match status" value="1"/>
</dbReference>
<sequence length="385" mass="42172">MAAILRAITSLLIFTSVTSEEFGLRGGSIVLQAEQVTKLTNVDAITWKHNKNKAAEWFEKDDVPTYFDIFESVTTLDMQTWALNISNLQPHFSGKYSAEVNNKDPTTFVTLTVIDAVSQPNITQVCNPSSCTLTCKATEDEHSQYTWTDSRGERKDGPVWTVENRAEDQDVTYTCNVRNPVSSKNETFTVPRRIAYEIYFIIAAVLVVLVLIGIGIWIYCCLKRKTGKLDLITGQSSLKTADIPANVPIHMKKNGDVEENSEQSQELLSQTHEPSVINNGTVAELPNGTCSEATIQTDDASNSVHGHATNAENGDASHEVVINLDELSCSGNRTDATGENGDVTPDLTSQPDTKEEVPKPGTSEVVVENGETPDDVNSPLYQTVI</sequence>
<dbReference type="GeneID" id="116222808"/>
<keyword evidence="6" id="KW-1133">Transmembrane helix</keyword>
<evidence type="ECO:0000256" key="7">
    <source>
        <dbReference type="SAM" id="SignalP"/>
    </source>
</evidence>
<dbReference type="InterPro" id="IPR036179">
    <property type="entry name" value="Ig-like_dom_sf"/>
</dbReference>
<organism evidence="9 10">
    <name type="scientific">Clupea harengus</name>
    <name type="common">Atlantic herring</name>
    <dbReference type="NCBI Taxonomy" id="7950"/>
    <lineage>
        <taxon>Eukaryota</taxon>
        <taxon>Metazoa</taxon>
        <taxon>Chordata</taxon>
        <taxon>Craniata</taxon>
        <taxon>Vertebrata</taxon>
        <taxon>Euteleostomi</taxon>
        <taxon>Actinopterygii</taxon>
        <taxon>Neopterygii</taxon>
        <taxon>Teleostei</taxon>
        <taxon>Clupei</taxon>
        <taxon>Clupeiformes</taxon>
        <taxon>Clupeoidei</taxon>
        <taxon>Clupeidae</taxon>
        <taxon>Clupea</taxon>
    </lineage>
</organism>
<feature type="region of interest" description="Disordered" evidence="5">
    <location>
        <begin position="329"/>
        <end position="385"/>
    </location>
</feature>
<protein>
    <submittedName>
        <fullName evidence="10">SLAM family member 5-like</fullName>
    </submittedName>
</protein>
<dbReference type="OrthoDB" id="8963023at2759"/>
<evidence type="ECO:0000256" key="2">
    <source>
        <dbReference type="ARBA" id="ARBA00022729"/>
    </source>
</evidence>
<keyword evidence="9" id="KW-1185">Reference proteome</keyword>
<dbReference type="GO" id="GO:0016020">
    <property type="term" value="C:membrane"/>
    <property type="evidence" value="ECO:0007669"/>
    <property type="project" value="UniProtKB-SubCell"/>
</dbReference>
<evidence type="ECO:0000313" key="9">
    <source>
        <dbReference type="Proteomes" id="UP000515152"/>
    </source>
</evidence>
<proteinExistence type="predicted"/>
<gene>
    <name evidence="10" type="primary">LOC116222808</name>
</gene>
<dbReference type="AlphaFoldDB" id="A0A6P8GDA7"/>
<evidence type="ECO:0000256" key="4">
    <source>
        <dbReference type="ARBA" id="ARBA00023180"/>
    </source>
</evidence>
<reference evidence="10" key="1">
    <citation type="submission" date="2025-08" db="UniProtKB">
        <authorList>
            <consortium name="RefSeq"/>
        </authorList>
    </citation>
    <scope>IDENTIFICATION</scope>
</reference>
<dbReference type="PANTHER" id="PTHR12080:SF134">
    <property type="entry name" value="CD48 ANTIGEN"/>
    <property type="match status" value="1"/>
</dbReference>
<dbReference type="Gene3D" id="2.60.40.10">
    <property type="entry name" value="Immunoglobulins"/>
    <property type="match status" value="2"/>
</dbReference>
<keyword evidence="4" id="KW-0325">Glycoprotein</keyword>
<evidence type="ECO:0000256" key="3">
    <source>
        <dbReference type="ARBA" id="ARBA00023136"/>
    </source>
</evidence>
<keyword evidence="2 7" id="KW-0732">Signal</keyword>
<feature type="transmembrane region" description="Helical" evidence="6">
    <location>
        <begin position="198"/>
        <end position="222"/>
    </location>
</feature>
<dbReference type="InterPro" id="IPR007110">
    <property type="entry name" value="Ig-like_dom"/>
</dbReference>
<dbReference type="SUPFAM" id="SSF48726">
    <property type="entry name" value="Immunoglobulin"/>
    <property type="match status" value="2"/>
</dbReference>
<feature type="signal peptide" evidence="7">
    <location>
        <begin position="1"/>
        <end position="19"/>
    </location>
</feature>
<keyword evidence="6" id="KW-0812">Transmembrane</keyword>